<dbReference type="AlphaFoldDB" id="A0A426X3Z8"/>
<accession>A0A426X3Z8</accession>
<name>A0A426X3Z8_ENSVE</name>
<evidence type="ECO:0000313" key="2">
    <source>
        <dbReference type="Proteomes" id="UP000287651"/>
    </source>
</evidence>
<protein>
    <submittedName>
        <fullName evidence="1">Uncharacterized protein</fullName>
    </submittedName>
</protein>
<gene>
    <name evidence="1" type="ORF">B296_00051970</name>
</gene>
<evidence type="ECO:0000313" key="1">
    <source>
        <dbReference type="EMBL" id="RRT34213.1"/>
    </source>
</evidence>
<dbReference type="EMBL" id="AMZH03027280">
    <property type="protein sequence ID" value="RRT34213.1"/>
    <property type="molecule type" value="Genomic_DNA"/>
</dbReference>
<reference evidence="1 2" key="1">
    <citation type="journal article" date="2014" name="Agronomy (Basel)">
        <title>A Draft Genome Sequence for Ensete ventricosum, the Drought-Tolerant Tree Against Hunger.</title>
        <authorList>
            <person name="Harrison J."/>
            <person name="Moore K.A."/>
            <person name="Paszkiewicz K."/>
            <person name="Jones T."/>
            <person name="Grant M."/>
            <person name="Ambacheew D."/>
            <person name="Muzemil S."/>
            <person name="Studholme D.J."/>
        </authorList>
    </citation>
    <scope>NUCLEOTIDE SEQUENCE [LARGE SCALE GENOMIC DNA]</scope>
</reference>
<dbReference type="Proteomes" id="UP000287651">
    <property type="component" value="Unassembled WGS sequence"/>
</dbReference>
<sequence length="241" mass="27721">MDAREVLDKTAPVDQASCSWFLKAALVTSRCRAFCYPRACPPPVPRWYGPNFNNEMGDEVGEWLLTFWLRLRSAVVDNFTLTLVRKLDSNSFASWLKDETEWGFSWLYHIQAVPRRVVGNARHISARPCTGHAIQRHLCSKASDVLHWVHTPIVGFQRGKPEAYREGLILYLLKFYVVVEESVAWFRHVRKLVRVGREEVRKPKKGLSGLRCASWEVCLRMELLGGSHEVLHKSLIGMEDT</sequence>
<comment type="caution">
    <text evidence="1">The sequence shown here is derived from an EMBL/GenBank/DDBJ whole genome shotgun (WGS) entry which is preliminary data.</text>
</comment>
<proteinExistence type="predicted"/>
<organism evidence="1 2">
    <name type="scientific">Ensete ventricosum</name>
    <name type="common">Abyssinian banana</name>
    <name type="synonym">Musa ensete</name>
    <dbReference type="NCBI Taxonomy" id="4639"/>
    <lineage>
        <taxon>Eukaryota</taxon>
        <taxon>Viridiplantae</taxon>
        <taxon>Streptophyta</taxon>
        <taxon>Embryophyta</taxon>
        <taxon>Tracheophyta</taxon>
        <taxon>Spermatophyta</taxon>
        <taxon>Magnoliopsida</taxon>
        <taxon>Liliopsida</taxon>
        <taxon>Zingiberales</taxon>
        <taxon>Musaceae</taxon>
        <taxon>Ensete</taxon>
    </lineage>
</organism>